<dbReference type="Pfam" id="PF00226">
    <property type="entry name" value="DnaJ"/>
    <property type="match status" value="1"/>
</dbReference>
<evidence type="ECO:0000313" key="4">
    <source>
        <dbReference type="Proteomes" id="UP001054857"/>
    </source>
</evidence>
<dbReference type="PRINTS" id="PR00625">
    <property type="entry name" value="JDOMAIN"/>
</dbReference>
<accession>A0AAD3E0X6</accession>
<protein>
    <recommendedName>
        <fullName evidence="2">J domain-containing protein</fullName>
    </recommendedName>
</protein>
<reference evidence="3 4" key="1">
    <citation type="journal article" date="2021" name="Sci. Rep.">
        <title>Genome sequencing of the multicellular alga Astrephomene provides insights into convergent evolution of germ-soma differentiation.</title>
        <authorList>
            <person name="Yamashita S."/>
            <person name="Yamamoto K."/>
            <person name="Matsuzaki R."/>
            <person name="Suzuki S."/>
            <person name="Yamaguchi H."/>
            <person name="Hirooka S."/>
            <person name="Minakuchi Y."/>
            <person name="Miyagishima S."/>
            <person name="Kawachi M."/>
            <person name="Toyoda A."/>
            <person name="Nozaki H."/>
        </authorList>
    </citation>
    <scope>NUCLEOTIDE SEQUENCE [LARGE SCALE GENOMIC DNA]</scope>
    <source>
        <strain evidence="3 4">NIES-4017</strain>
    </source>
</reference>
<dbReference type="EMBL" id="BMAR01000042">
    <property type="protein sequence ID" value="GFR50867.1"/>
    <property type="molecule type" value="Genomic_DNA"/>
</dbReference>
<evidence type="ECO:0000259" key="2">
    <source>
        <dbReference type="PROSITE" id="PS50076"/>
    </source>
</evidence>
<sequence length="108" mass="11503">MGKDYYKILGVSKDADENQLKKAYYKLAQKWHPDKNPNNAAAATEKFKEISEAYDVLSDPQKRTIYDQFGEEGLKGGVPNGAGAGGPGGGAGGFPGGGAYHFDNDMAE</sequence>
<evidence type="ECO:0000256" key="1">
    <source>
        <dbReference type="SAM" id="MobiDB-lite"/>
    </source>
</evidence>
<dbReference type="GO" id="GO:0051087">
    <property type="term" value="F:protein-folding chaperone binding"/>
    <property type="evidence" value="ECO:0007669"/>
    <property type="project" value="TreeGrafter"/>
</dbReference>
<dbReference type="PANTHER" id="PTHR43948">
    <property type="entry name" value="DNAJ HOMOLOG SUBFAMILY B"/>
    <property type="match status" value="1"/>
</dbReference>
<dbReference type="Proteomes" id="UP001054857">
    <property type="component" value="Unassembled WGS sequence"/>
</dbReference>
<comment type="caution">
    <text evidence="3">The sequence shown here is derived from an EMBL/GenBank/DDBJ whole genome shotgun (WGS) entry which is preliminary data.</text>
</comment>
<dbReference type="InterPro" id="IPR018253">
    <property type="entry name" value="DnaJ_domain_CS"/>
</dbReference>
<dbReference type="InterPro" id="IPR036869">
    <property type="entry name" value="J_dom_sf"/>
</dbReference>
<proteinExistence type="predicted"/>
<dbReference type="AlphaFoldDB" id="A0AAD3E0X6"/>
<dbReference type="CDD" id="cd06257">
    <property type="entry name" value="DnaJ"/>
    <property type="match status" value="1"/>
</dbReference>
<keyword evidence="4" id="KW-1185">Reference proteome</keyword>
<dbReference type="GO" id="GO:0005634">
    <property type="term" value="C:nucleus"/>
    <property type="evidence" value="ECO:0007669"/>
    <property type="project" value="TreeGrafter"/>
</dbReference>
<dbReference type="SUPFAM" id="SSF46565">
    <property type="entry name" value="Chaperone J-domain"/>
    <property type="match status" value="1"/>
</dbReference>
<name>A0AAD3E0X6_9CHLO</name>
<dbReference type="PROSITE" id="PS50076">
    <property type="entry name" value="DNAJ_2"/>
    <property type="match status" value="1"/>
</dbReference>
<feature type="non-terminal residue" evidence="3">
    <location>
        <position position="108"/>
    </location>
</feature>
<dbReference type="GO" id="GO:0044183">
    <property type="term" value="F:protein folding chaperone"/>
    <property type="evidence" value="ECO:0007669"/>
    <property type="project" value="TreeGrafter"/>
</dbReference>
<organism evidence="3 4">
    <name type="scientific">Astrephomene gubernaculifera</name>
    <dbReference type="NCBI Taxonomy" id="47775"/>
    <lineage>
        <taxon>Eukaryota</taxon>
        <taxon>Viridiplantae</taxon>
        <taxon>Chlorophyta</taxon>
        <taxon>core chlorophytes</taxon>
        <taxon>Chlorophyceae</taxon>
        <taxon>CS clade</taxon>
        <taxon>Chlamydomonadales</taxon>
        <taxon>Astrephomenaceae</taxon>
        <taxon>Astrephomene</taxon>
    </lineage>
</organism>
<dbReference type="PROSITE" id="PS00636">
    <property type="entry name" value="DNAJ_1"/>
    <property type="match status" value="1"/>
</dbReference>
<feature type="compositionally biased region" description="Gly residues" evidence="1">
    <location>
        <begin position="76"/>
        <end position="99"/>
    </location>
</feature>
<dbReference type="PANTHER" id="PTHR43948:SF10">
    <property type="entry name" value="MRJ, ISOFORM E"/>
    <property type="match status" value="1"/>
</dbReference>
<feature type="region of interest" description="Disordered" evidence="1">
    <location>
        <begin position="76"/>
        <end position="108"/>
    </location>
</feature>
<dbReference type="InterPro" id="IPR001623">
    <property type="entry name" value="DnaJ_domain"/>
</dbReference>
<gene>
    <name evidence="3" type="ORF">Agub_g13154</name>
</gene>
<feature type="domain" description="J" evidence="2">
    <location>
        <begin position="4"/>
        <end position="70"/>
    </location>
</feature>
<dbReference type="GO" id="GO:0051082">
    <property type="term" value="F:unfolded protein binding"/>
    <property type="evidence" value="ECO:0007669"/>
    <property type="project" value="TreeGrafter"/>
</dbReference>
<dbReference type="SMART" id="SM00271">
    <property type="entry name" value="DnaJ"/>
    <property type="match status" value="1"/>
</dbReference>
<dbReference type="GO" id="GO:0005737">
    <property type="term" value="C:cytoplasm"/>
    <property type="evidence" value="ECO:0007669"/>
    <property type="project" value="TreeGrafter"/>
</dbReference>
<evidence type="ECO:0000313" key="3">
    <source>
        <dbReference type="EMBL" id="GFR50867.1"/>
    </source>
</evidence>
<dbReference type="FunFam" id="1.10.287.110:FF:000072">
    <property type="entry name" value="DnaJ family protein"/>
    <property type="match status" value="1"/>
</dbReference>
<dbReference type="Gene3D" id="1.10.287.110">
    <property type="entry name" value="DnaJ domain"/>
    <property type="match status" value="1"/>
</dbReference>